<sequence>MAQEVSGGGRAAGLGRAVVGAGVVALALGAGTGIGTAVTDALGITGFGARLLPALLCSSIAVPLVLVLRVRWDHRSLTGIGLTGPRESMAALLLGVVVTGGSAAAVLGAGTTIGWVRWGPLDLTALLAFVLTNGVIALLLEALPEEVTLRGYAWTSLCERHRAVLATLLTTALFLAIPGAASVVSAAVTAVLGGGPSPIGIAPAGEDPFSYLVLLTVFGLTLVAARTATSSASLWTCVGTHLTFLTINRVTLFGQQRGAGWSAEFTTPDAVLLIPAYLIVAALTYLTVAHLRRQRSR</sequence>
<evidence type="ECO:0000313" key="3">
    <source>
        <dbReference type="EMBL" id="AHH98038.1"/>
    </source>
</evidence>
<name>W5WA70_9PSEU</name>
<dbReference type="Proteomes" id="UP000019225">
    <property type="component" value="Chromosome"/>
</dbReference>
<dbReference type="STRING" id="1449976.KALB_4676"/>
<feature type="transmembrane region" description="Helical" evidence="1">
    <location>
        <begin position="51"/>
        <end position="70"/>
    </location>
</feature>
<dbReference type="AlphaFoldDB" id="W5WA70"/>
<dbReference type="OrthoDB" id="3698126at2"/>
<evidence type="ECO:0000313" key="4">
    <source>
        <dbReference type="Proteomes" id="UP000019225"/>
    </source>
</evidence>
<dbReference type="HOGENOM" id="CLU_071008_0_0_11"/>
<dbReference type="GO" id="GO:0080120">
    <property type="term" value="P:CAAX-box protein maturation"/>
    <property type="evidence" value="ECO:0007669"/>
    <property type="project" value="UniProtKB-ARBA"/>
</dbReference>
<proteinExistence type="predicted"/>
<dbReference type="GO" id="GO:0004175">
    <property type="term" value="F:endopeptidase activity"/>
    <property type="evidence" value="ECO:0007669"/>
    <property type="project" value="UniProtKB-ARBA"/>
</dbReference>
<feature type="transmembrane region" description="Helical" evidence="1">
    <location>
        <begin position="17"/>
        <end position="39"/>
    </location>
</feature>
<feature type="transmembrane region" description="Helical" evidence="1">
    <location>
        <begin position="270"/>
        <end position="291"/>
    </location>
</feature>
<organism evidence="3 4">
    <name type="scientific">Kutzneria albida DSM 43870</name>
    <dbReference type="NCBI Taxonomy" id="1449976"/>
    <lineage>
        <taxon>Bacteria</taxon>
        <taxon>Bacillati</taxon>
        <taxon>Actinomycetota</taxon>
        <taxon>Actinomycetes</taxon>
        <taxon>Pseudonocardiales</taxon>
        <taxon>Pseudonocardiaceae</taxon>
        <taxon>Kutzneria</taxon>
    </lineage>
</organism>
<feature type="transmembrane region" description="Helical" evidence="1">
    <location>
        <begin position="123"/>
        <end position="143"/>
    </location>
</feature>
<gene>
    <name evidence="3" type="ORF">KALB_4676</name>
</gene>
<feature type="transmembrane region" description="Helical" evidence="1">
    <location>
        <begin position="164"/>
        <end position="188"/>
    </location>
</feature>
<dbReference type="PATRIC" id="fig|1449976.3.peg.4709"/>
<dbReference type="KEGG" id="kal:KALB_4676"/>
<dbReference type="Pfam" id="PF02517">
    <property type="entry name" value="Rce1-like"/>
    <property type="match status" value="1"/>
</dbReference>
<keyword evidence="4" id="KW-1185">Reference proteome</keyword>
<protein>
    <recommendedName>
        <fullName evidence="2">CAAX prenyl protease 2/Lysostaphin resistance protein A-like domain-containing protein</fullName>
    </recommendedName>
</protein>
<feature type="transmembrane region" description="Helical" evidence="1">
    <location>
        <begin position="208"/>
        <end position="225"/>
    </location>
</feature>
<feature type="domain" description="CAAX prenyl protease 2/Lysostaphin resistance protein A-like" evidence="2">
    <location>
        <begin position="131"/>
        <end position="244"/>
    </location>
</feature>
<accession>W5WA70</accession>
<keyword evidence="1" id="KW-0472">Membrane</keyword>
<dbReference type="InterPro" id="IPR003675">
    <property type="entry name" value="Rce1/LyrA-like_dom"/>
</dbReference>
<keyword evidence="1" id="KW-1133">Transmembrane helix</keyword>
<feature type="transmembrane region" description="Helical" evidence="1">
    <location>
        <begin position="232"/>
        <end position="250"/>
    </location>
</feature>
<evidence type="ECO:0000259" key="2">
    <source>
        <dbReference type="Pfam" id="PF02517"/>
    </source>
</evidence>
<dbReference type="eggNOG" id="ENOG502ZC7W">
    <property type="taxonomic scope" value="Bacteria"/>
</dbReference>
<dbReference type="RefSeq" id="WP_025358082.1">
    <property type="nucleotide sequence ID" value="NZ_CP007155.1"/>
</dbReference>
<feature type="transmembrane region" description="Helical" evidence="1">
    <location>
        <begin position="91"/>
        <end position="117"/>
    </location>
</feature>
<evidence type="ECO:0000256" key="1">
    <source>
        <dbReference type="SAM" id="Phobius"/>
    </source>
</evidence>
<dbReference type="EMBL" id="CP007155">
    <property type="protein sequence ID" value="AHH98038.1"/>
    <property type="molecule type" value="Genomic_DNA"/>
</dbReference>
<keyword evidence="1" id="KW-0812">Transmembrane</keyword>
<reference evidence="3 4" key="1">
    <citation type="journal article" date="2014" name="BMC Genomics">
        <title>Complete genome sequence of producer of the glycopeptide antibiotic Aculeximycin Kutzneria albida DSM 43870T, a representative of minor genus of Pseudonocardiaceae.</title>
        <authorList>
            <person name="Rebets Y."/>
            <person name="Tokovenko B."/>
            <person name="Lushchyk I."/>
            <person name="Ruckert C."/>
            <person name="Zaburannyi N."/>
            <person name="Bechthold A."/>
            <person name="Kalinowski J."/>
            <person name="Luzhetskyy A."/>
        </authorList>
    </citation>
    <scope>NUCLEOTIDE SEQUENCE [LARGE SCALE GENOMIC DNA]</scope>
    <source>
        <strain evidence="3">DSM 43870</strain>
    </source>
</reference>